<evidence type="ECO:0000313" key="7">
    <source>
        <dbReference type="EMBL" id="NPT40391.1"/>
    </source>
</evidence>
<dbReference type="EMBL" id="WOEY01000015">
    <property type="protein sequence ID" value="NPT40391.1"/>
    <property type="molecule type" value="Genomic_DNA"/>
</dbReference>
<dbReference type="InterPro" id="IPR006139">
    <property type="entry name" value="D-isomer_2_OHA_DH_cat_dom"/>
</dbReference>
<dbReference type="CDD" id="cd12162">
    <property type="entry name" value="2-Hacid_dh_4"/>
    <property type="match status" value="1"/>
</dbReference>
<reference evidence="7 8" key="1">
    <citation type="submission" date="2019-11" db="EMBL/GenBank/DDBJ databases">
        <title>Metabolism of dissolved organic matter in forest soils.</title>
        <authorList>
            <person name="Cyle K.T."/>
            <person name="Wilhelm R.C."/>
            <person name="Martinez C.E."/>
        </authorList>
    </citation>
    <scope>NUCLEOTIDE SEQUENCE [LARGE SCALE GENOMIC DNA]</scope>
    <source>
        <strain evidence="7 8">1N</strain>
    </source>
</reference>
<sequence>MRHDIVFLDRSTLKADVRRPAFEHHWQQYAMTAANEVADRLEGAAIAITNKVPLREQTLARLPRLKLIAVAATGYDVIDTAYCKAHGIAVANIRQYATHTVPEHTFALILALRRNLLAYRDDVRRGRWQSSNQFCFFDHPIRDLHGATLGIIGEGSLGQGTAAIARGFGMRVLFAEHASSKAKAKDIAYTPLDTLLRDSDVVSLHMPLKPETRHLIALDQLRMMKRTALLINTARGGLVCEASLATALREGLIAGAGFDVLTTEPPKEGNPLLDLDLPNFILTPHVAWASDGAMQFLADQLIDNLEAFARGEPQHLVV</sequence>
<keyword evidence="2 4" id="KW-0560">Oxidoreductase</keyword>
<evidence type="ECO:0000256" key="2">
    <source>
        <dbReference type="ARBA" id="ARBA00023002"/>
    </source>
</evidence>
<dbReference type="Pfam" id="PF02826">
    <property type="entry name" value="2-Hacid_dh_C"/>
    <property type="match status" value="1"/>
</dbReference>
<dbReference type="InterPro" id="IPR036291">
    <property type="entry name" value="NAD(P)-bd_dom_sf"/>
</dbReference>
<evidence type="ECO:0000259" key="6">
    <source>
        <dbReference type="Pfam" id="PF02826"/>
    </source>
</evidence>
<evidence type="ECO:0000256" key="4">
    <source>
        <dbReference type="RuleBase" id="RU003719"/>
    </source>
</evidence>
<feature type="domain" description="D-isomer specific 2-hydroxyacid dehydrogenase NAD-binding" evidence="6">
    <location>
        <begin position="106"/>
        <end position="287"/>
    </location>
</feature>
<dbReference type="SUPFAM" id="SSF52283">
    <property type="entry name" value="Formate/glycerate dehydrogenase catalytic domain-like"/>
    <property type="match status" value="1"/>
</dbReference>
<keyword evidence="3" id="KW-0520">NAD</keyword>
<dbReference type="Gene3D" id="3.40.50.720">
    <property type="entry name" value="NAD(P)-binding Rossmann-like Domain"/>
    <property type="match status" value="2"/>
</dbReference>
<comment type="caution">
    <text evidence="7">The sequence shown here is derived from an EMBL/GenBank/DDBJ whole genome shotgun (WGS) entry which is preliminary data.</text>
</comment>
<dbReference type="PANTHER" id="PTHR43761:SF1">
    <property type="entry name" value="D-ISOMER SPECIFIC 2-HYDROXYACID DEHYDROGENASE CATALYTIC DOMAIN-CONTAINING PROTEIN-RELATED"/>
    <property type="match status" value="1"/>
</dbReference>
<dbReference type="Proteomes" id="UP000652198">
    <property type="component" value="Unassembled WGS sequence"/>
</dbReference>
<dbReference type="RefSeq" id="WP_172309018.1">
    <property type="nucleotide sequence ID" value="NZ_WOEY01000015.1"/>
</dbReference>
<evidence type="ECO:0000256" key="1">
    <source>
        <dbReference type="ARBA" id="ARBA00005854"/>
    </source>
</evidence>
<dbReference type="SUPFAM" id="SSF51735">
    <property type="entry name" value="NAD(P)-binding Rossmann-fold domains"/>
    <property type="match status" value="1"/>
</dbReference>
<evidence type="ECO:0000313" key="8">
    <source>
        <dbReference type="Proteomes" id="UP000652198"/>
    </source>
</evidence>
<accession>A0ABX2BKC9</accession>
<feature type="domain" description="D-isomer specific 2-hydroxyacid dehydrogenase catalytic" evidence="5">
    <location>
        <begin position="31"/>
        <end position="315"/>
    </location>
</feature>
<dbReference type="InterPro" id="IPR050418">
    <property type="entry name" value="D-iso_2-hydroxyacid_DH_PdxB"/>
</dbReference>
<dbReference type="Pfam" id="PF00389">
    <property type="entry name" value="2-Hacid_dh"/>
    <property type="match status" value="1"/>
</dbReference>
<dbReference type="PANTHER" id="PTHR43761">
    <property type="entry name" value="D-ISOMER SPECIFIC 2-HYDROXYACID DEHYDROGENASE FAMILY PROTEIN (AFU_ORTHOLOGUE AFUA_1G13630)"/>
    <property type="match status" value="1"/>
</dbReference>
<evidence type="ECO:0000256" key="3">
    <source>
        <dbReference type="ARBA" id="ARBA00023027"/>
    </source>
</evidence>
<gene>
    <name evidence="7" type="ORF">GNZ12_03495</name>
</gene>
<evidence type="ECO:0000259" key="5">
    <source>
        <dbReference type="Pfam" id="PF00389"/>
    </source>
</evidence>
<keyword evidence="8" id="KW-1185">Reference proteome</keyword>
<proteinExistence type="inferred from homology"/>
<organism evidence="7 8">
    <name type="scientific">Paraburkholderia solitsugae</name>
    <dbReference type="NCBI Taxonomy" id="2675748"/>
    <lineage>
        <taxon>Bacteria</taxon>
        <taxon>Pseudomonadati</taxon>
        <taxon>Pseudomonadota</taxon>
        <taxon>Betaproteobacteria</taxon>
        <taxon>Burkholderiales</taxon>
        <taxon>Burkholderiaceae</taxon>
        <taxon>Paraburkholderia</taxon>
    </lineage>
</organism>
<dbReference type="InterPro" id="IPR006140">
    <property type="entry name" value="D-isomer_DH_NAD-bd"/>
</dbReference>
<name>A0ABX2BKC9_9BURK</name>
<comment type="similarity">
    <text evidence="1 4">Belongs to the D-isomer specific 2-hydroxyacid dehydrogenase family.</text>
</comment>
<protein>
    <submittedName>
        <fullName evidence="7">Glycerate dehydrogenase</fullName>
    </submittedName>
</protein>